<dbReference type="PANTHER" id="PTHR31087">
    <property type="match status" value="1"/>
</dbReference>
<evidence type="ECO:0000313" key="2">
    <source>
        <dbReference type="EMBL" id="KAF1919063.1"/>
    </source>
</evidence>
<gene>
    <name evidence="2" type="ORF">BDU57DRAFT_585337</name>
</gene>
<organism evidence="2 3">
    <name type="scientific">Ampelomyces quisqualis</name>
    <name type="common">Powdery mildew agent</name>
    <dbReference type="NCBI Taxonomy" id="50730"/>
    <lineage>
        <taxon>Eukaryota</taxon>
        <taxon>Fungi</taxon>
        <taxon>Dikarya</taxon>
        <taxon>Ascomycota</taxon>
        <taxon>Pezizomycotina</taxon>
        <taxon>Dothideomycetes</taxon>
        <taxon>Pleosporomycetidae</taxon>
        <taxon>Pleosporales</taxon>
        <taxon>Pleosporineae</taxon>
        <taxon>Phaeosphaeriaceae</taxon>
        <taxon>Ampelomyces</taxon>
    </lineage>
</organism>
<sequence>MAALPPVPQPIALFPQFIAQGPETIVLREKVMSLSGDSFEIKLASGSPILQVEGNVMSISGKKKVRDMQGNHLFTIAKEHFHLHATYVVKSSLKLMGSKATATFQSHHGKQEKLVMNGNWFNTSADIVDEAMNDAVVARINRKILSGKDLFFGQQTYGVQVAPGVDLALIVALCICLDEKNNEGK</sequence>
<dbReference type="Gene3D" id="2.40.160.200">
    <property type="entry name" value="LURP1-related"/>
    <property type="match status" value="1"/>
</dbReference>
<proteinExistence type="inferred from homology"/>
<dbReference type="Proteomes" id="UP000800096">
    <property type="component" value="Unassembled WGS sequence"/>
</dbReference>
<comment type="similarity">
    <text evidence="1">Belongs to the LOR family.</text>
</comment>
<dbReference type="OrthoDB" id="97518at2759"/>
<dbReference type="Pfam" id="PF04525">
    <property type="entry name" value="LOR"/>
    <property type="match status" value="1"/>
</dbReference>
<keyword evidence="3" id="KW-1185">Reference proteome</keyword>
<reference evidence="2" key="1">
    <citation type="journal article" date="2020" name="Stud. Mycol.">
        <title>101 Dothideomycetes genomes: a test case for predicting lifestyles and emergence of pathogens.</title>
        <authorList>
            <person name="Haridas S."/>
            <person name="Albert R."/>
            <person name="Binder M."/>
            <person name="Bloem J."/>
            <person name="Labutti K."/>
            <person name="Salamov A."/>
            <person name="Andreopoulos B."/>
            <person name="Baker S."/>
            <person name="Barry K."/>
            <person name="Bills G."/>
            <person name="Bluhm B."/>
            <person name="Cannon C."/>
            <person name="Castanera R."/>
            <person name="Culley D."/>
            <person name="Daum C."/>
            <person name="Ezra D."/>
            <person name="Gonzalez J."/>
            <person name="Henrissat B."/>
            <person name="Kuo A."/>
            <person name="Liang C."/>
            <person name="Lipzen A."/>
            <person name="Lutzoni F."/>
            <person name="Magnuson J."/>
            <person name="Mondo S."/>
            <person name="Nolan M."/>
            <person name="Ohm R."/>
            <person name="Pangilinan J."/>
            <person name="Park H.-J."/>
            <person name="Ramirez L."/>
            <person name="Alfaro M."/>
            <person name="Sun H."/>
            <person name="Tritt A."/>
            <person name="Yoshinaga Y."/>
            <person name="Zwiers L.-H."/>
            <person name="Turgeon B."/>
            <person name="Goodwin S."/>
            <person name="Spatafora J."/>
            <person name="Crous P."/>
            <person name="Grigoriev I."/>
        </authorList>
    </citation>
    <scope>NUCLEOTIDE SEQUENCE</scope>
    <source>
        <strain evidence="2">HMLAC05119</strain>
    </source>
</reference>
<dbReference type="InterPro" id="IPR007612">
    <property type="entry name" value="LOR"/>
</dbReference>
<dbReference type="PANTHER" id="PTHR31087:SF161">
    <property type="entry name" value="TUBBY C 2 FAMILY PROTEIN"/>
    <property type="match status" value="1"/>
</dbReference>
<evidence type="ECO:0000256" key="1">
    <source>
        <dbReference type="ARBA" id="ARBA00005437"/>
    </source>
</evidence>
<dbReference type="AlphaFoldDB" id="A0A6A5QUD0"/>
<accession>A0A6A5QUD0</accession>
<dbReference type="InterPro" id="IPR038595">
    <property type="entry name" value="LOR_sf"/>
</dbReference>
<dbReference type="SUPFAM" id="SSF54518">
    <property type="entry name" value="Tubby C-terminal domain-like"/>
    <property type="match status" value="1"/>
</dbReference>
<evidence type="ECO:0000313" key="3">
    <source>
        <dbReference type="Proteomes" id="UP000800096"/>
    </source>
</evidence>
<name>A0A6A5QUD0_AMPQU</name>
<protein>
    <submittedName>
        <fullName evidence="2">Tubby C-terminal-like domain-containing protein</fullName>
    </submittedName>
</protein>
<dbReference type="InterPro" id="IPR025659">
    <property type="entry name" value="Tubby-like_C"/>
</dbReference>
<dbReference type="EMBL" id="ML979133">
    <property type="protein sequence ID" value="KAF1919063.1"/>
    <property type="molecule type" value="Genomic_DNA"/>
</dbReference>